<feature type="transmembrane region" description="Helical" evidence="1">
    <location>
        <begin position="21"/>
        <end position="44"/>
    </location>
</feature>
<dbReference type="SUPFAM" id="SSF56925">
    <property type="entry name" value="OMPA-like"/>
    <property type="match status" value="1"/>
</dbReference>
<name>B8CGZ3_SHEPW</name>
<evidence type="ECO:0000313" key="3">
    <source>
        <dbReference type="Proteomes" id="UP000000753"/>
    </source>
</evidence>
<keyword evidence="1" id="KW-0812">Transmembrane</keyword>
<keyword evidence="1" id="KW-0472">Membrane</keyword>
<evidence type="ECO:0008006" key="4">
    <source>
        <dbReference type="Google" id="ProtNLM"/>
    </source>
</evidence>
<dbReference type="eggNOG" id="COG3637">
    <property type="taxonomic scope" value="Bacteria"/>
</dbReference>
<evidence type="ECO:0000256" key="1">
    <source>
        <dbReference type="SAM" id="Phobius"/>
    </source>
</evidence>
<gene>
    <name evidence="2" type="ordered locus">swp_0142</name>
</gene>
<dbReference type="AlphaFoldDB" id="B8CGZ3"/>
<sequence length="203" mass="22502">MHCELTVIYRLPTIHFCRLKLIEIIMTKYLFASFITLFSISSFANDYSQDAPVLPKPNIGITLDYIPATDDMYGITIAPSHYDTDYAQWGYYIGYAQSKKNDLVVEEPGEAYSQSSLWRFGLTYPLAAGLSLYGGATAYIHEVSSTTNIVPYVVGAEPVWETDKDTTWGAEAGIRYVLGPNFTLAAGYNSATESAVFSIGYTM</sequence>
<reference evidence="2 3" key="1">
    <citation type="journal article" date="2008" name="PLoS ONE">
        <title>Environmental adaptation: genomic analysis of the piezotolerant and psychrotolerant deep-sea iron reducing bacterium Shewanella piezotolerans WP3.</title>
        <authorList>
            <person name="Wang F."/>
            <person name="Wang J."/>
            <person name="Jian H."/>
            <person name="Zhang B."/>
            <person name="Li S."/>
            <person name="Wang F."/>
            <person name="Zeng X."/>
            <person name="Gao L."/>
            <person name="Bartlett D.H."/>
            <person name="Yu J."/>
            <person name="Hu S."/>
            <person name="Xiao X."/>
        </authorList>
    </citation>
    <scope>NUCLEOTIDE SEQUENCE [LARGE SCALE GENOMIC DNA]</scope>
    <source>
        <strain evidence="3">WP3 / JCM 13877</strain>
    </source>
</reference>
<dbReference type="EMBL" id="CP000472">
    <property type="protein sequence ID" value="ACJ26986.1"/>
    <property type="molecule type" value="Genomic_DNA"/>
</dbReference>
<dbReference type="Proteomes" id="UP000000753">
    <property type="component" value="Chromosome"/>
</dbReference>
<keyword evidence="3" id="KW-1185">Reference proteome</keyword>
<dbReference type="HOGENOM" id="CLU_1509593_0_0_6"/>
<evidence type="ECO:0000313" key="2">
    <source>
        <dbReference type="EMBL" id="ACJ26986.1"/>
    </source>
</evidence>
<accession>B8CGZ3</accession>
<dbReference type="KEGG" id="swp:swp_0142"/>
<organism evidence="2 3">
    <name type="scientific">Shewanella piezotolerans (strain WP3 / JCM 13877)</name>
    <dbReference type="NCBI Taxonomy" id="225849"/>
    <lineage>
        <taxon>Bacteria</taxon>
        <taxon>Pseudomonadati</taxon>
        <taxon>Pseudomonadota</taxon>
        <taxon>Gammaproteobacteria</taxon>
        <taxon>Alteromonadales</taxon>
        <taxon>Shewanellaceae</taxon>
        <taxon>Shewanella</taxon>
    </lineage>
</organism>
<keyword evidence="1" id="KW-1133">Transmembrane helix</keyword>
<proteinExistence type="predicted"/>
<dbReference type="Gene3D" id="2.40.160.20">
    <property type="match status" value="1"/>
</dbReference>
<dbReference type="InterPro" id="IPR011250">
    <property type="entry name" value="OMP/PagP_B-barrel"/>
</dbReference>
<dbReference type="STRING" id="225849.swp_0142"/>
<protein>
    <recommendedName>
        <fullName evidence="4">Outer membrane protein beta-barrel domain-containing protein</fullName>
    </recommendedName>
</protein>